<keyword evidence="1" id="KW-0812">Transmembrane</keyword>
<feature type="domain" description="HD" evidence="2">
    <location>
        <begin position="267"/>
        <end position="361"/>
    </location>
</feature>
<protein>
    <submittedName>
        <fullName evidence="3">Membrane-bound metal-dependent hydrolase YbcI (DUF457 family)</fullName>
    </submittedName>
</protein>
<dbReference type="EMBL" id="SMGG01000007">
    <property type="protein sequence ID" value="TCK58393.1"/>
    <property type="molecule type" value="Genomic_DNA"/>
</dbReference>
<dbReference type="InterPro" id="IPR007404">
    <property type="entry name" value="YdjM-like"/>
</dbReference>
<dbReference type="RefSeq" id="WP_132874564.1">
    <property type="nucleotide sequence ID" value="NZ_SMGG01000007.1"/>
</dbReference>
<reference evidence="3 4" key="1">
    <citation type="submission" date="2019-03" db="EMBL/GenBank/DDBJ databases">
        <title>Genomic Encyclopedia of Type Strains, Phase IV (KMG-IV): sequencing the most valuable type-strain genomes for metagenomic binning, comparative biology and taxonomic classification.</title>
        <authorList>
            <person name="Goeker M."/>
        </authorList>
    </citation>
    <scope>NUCLEOTIDE SEQUENCE [LARGE SCALE GENOMIC DNA]</scope>
    <source>
        <strain evidence="3 4">DSM 24984</strain>
    </source>
</reference>
<sequence length="526" mass="58720">MKWKTHIAIGLSYAAASGRFEMLPATMLATGAVLPDIIDRSISFGIESVWQKVHRNISHWWFIYFALTLSCIFTGMQMPYYLFIGCMLHIYADSLTVSGVPFLNPFEAGYGLRKAKTGNLSEYILAGIMVGFMFLIGFLPVPIWMTLTAIFILSAIFNHKEQNPMQHDKKQIALSELSKLWTKYNIDIAPNQNATALDNPHFSNNLINEFYQANTKDIPETQLSIIIEILNYLDEHGDISSVSTNIKDISAYNEPALRQTLSKVTLLQHSINTANEIISRNRKLNAFYKGDILIAALAHDIGKISAADKINIGEHPKASVLFLNSINGFKELSQKTAIEEAILNHDSTGGGELAEKLRIANTEARKKEAATNNPNQVKNTILDEIDAGTLIETLRARINVANGIKFDAFSFGSVVYFKTDAFWKAVAKSIQISPDTNFEDAEYRKTHLLEAVKILNKTGFIDNDLLTPETFTQMFSITFKDGSTQKIYATPLKLKSFNNPAELENNKTGILSEITAVTPLYQEKGK</sequence>
<dbReference type="Proteomes" id="UP000294614">
    <property type="component" value="Unassembled WGS sequence"/>
</dbReference>
<accession>A0A4R1K3V7</accession>
<gene>
    <name evidence="3" type="ORF">C8D98_2595</name>
</gene>
<evidence type="ECO:0000313" key="4">
    <source>
        <dbReference type="Proteomes" id="UP000294614"/>
    </source>
</evidence>
<keyword evidence="1" id="KW-0472">Membrane</keyword>
<keyword evidence="4" id="KW-1185">Reference proteome</keyword>
<feature type="transmembrane region" description="Helical" evidence="1">
    <location>
        <begin position="59"/>
        <end position="76"/>
    </location>
</feature>
<feature type="transmembrane region" description="Helical" evidence="1">
    <location>
        <begin position="81"/>
        <end position="103"/>
    </location>
</feature>
<dbReference type="GO" id="GO:0016787">
    <property type="term" value="F:hydrolase activity"/>
    <property type="evidence" value="ECO:0007669"/>
    <property type="project" value="UniProtKB-KW"/>
</dbReference>
<organism evidence="3 4">
    <name type="scientific">Seleniivibrio woodruffii</name>
    <dbReference type="NCBI Taxonomy" id="1078050"/>
    <lineage>
        <taxon>Bacteria</taxon>
        <taxon>Pseudomonadati</taxon>
        <taxon>Deferribacterota</taxon>
        <taxon>Deferribacteres</taxon>
        <taxon>Deferribacterales</taxon>
        <taxon>Geovibrionaceae</taxon>
        <taxon>Seleniivibrio</taxon>
    </lineage>
</organism>
<dbReference type="AlphaFoldDB" id="A0A4R1K3V7"/>
<dbReference type="OrthoDB" id="5459053at2"/>
<dbReference type="Pfam" id="PF01966">
    <property type="entry name" value="HD"/>
    <property type="match status" value="1"/>
</dbReference>
<keyword evidence="3" id="KW-0378">Hydrolase</keyword>
<evidence type="ECO:0000256" key="1">
    <source>
        <dbReference type="SAM" id="Phobius"/>
    </source>
</evidence>
<evidence type="ECO:0000259" key="2">
    <source>
        <dbReference type="Pfam" id="PF01966"/>
    </source>
</evidence>
<feature type="transmembrane region" description="Helical" evidence="1">
    <location>
        <begin position="123"/>
        <end position="156"/>
    </location>
</feature>
<dbReference type="InterPro" id="IPR006674">
    <property type="entry name" value="HD_domain"/>
</dbReference>
<name>A0A4R1K3V7_9BACT</name>
<dbReference type="Pfam" id="PF04307">
    <property type="entry name" value="YdjM"/>
    <property type="match status" value="1"/>
</dbReference>
<dbReference type="SUPFAM" id="SSF109604">
    <property type="entry name" value="HD-domain/PDEase-like"/>
    <property type="match status" value="1"/>
</dbReference>
<keyword evidence="1" id="KW-1133">Transmembrane helix</keyword>
<evidence type="ECO:0000313" key="3">
    <source>
        <dbReference type="EMBL" id="TCK58393.1"/>
    </source>
</evidence>
<comment type="caution">
    <text evidence="3">The sequence shown here is derived from an EMBL/GenBank/DDBJ whole genome shotgun (WGS) entry which is preliminary data.</text>
</comment>
<proteinExistence type="predicted"/>